<evidence type="ECO:0000256" key="6">
    <source>
        <dbReference type="SAM" id="MobiDB-lite"/>
    </source>
</evidence>
<dbReference type="InterPro" id="IPR050553">
    <property type="entry name" value="Thioredoxin_ResA/DsbE_sf"/>
</dbReference>
<name>A0A561TFU3_9ACTN</name>
<reference evidence="8 9" key="1">
    <citation type="submission" date="2019-06" db="EMBL/GenBank/DDBJ databases">
        <title>Sequencing the genomes of 1000 actinobacteria strains.</title>
        <authorList>
            <person name="Klenk H.-P."/>
        </authorList>
    </citation>
    <scope>NUCLEOTIDE SEQUENCE [LARGE SCALE GENOMIC DNA]</scope>
    <source>
        <strain evidence="8 9">DSM 41695</strain>
    </source>
</reference>
<comment type="caution">
    <text evidence="8">The sequence shown here is derived from an EMBL/GenBank/DDBJ whole genome shotgun (WGS) entry which is preliminary data.</text>
</comment>
<dbReference type="RefSeq" id="WP_145867921.1">
    <property type="nucleotide sequence ID" value="NZ_BNCE01000001.1"/>
</dbReference>
<dbReference type="EMBL" id="VIWV01000001">
    <property type="protein sequence ID" value="TWF85982.1"/>
    <property type="molecule type" value="Genomic_DNA"/>
</dbReference>
<dbReference type="GO" id="GO:0016853">
    <property type="term" value="F:isomerase activity"/>
    <property type="evidence" value="ECO:0007669"/>
    <property type="project" value="UniProtKB-KW"/>
</dbReference>
<dbReference type="InterPro" id="IPR013740">
    <property type="entry name" value="Redoxin"/>
</dbReference>
<evidence type="ECO:0000256" key="3">
    <source>
        <dbReference type="ARBA" id="ARBA00022968"/>
    </source>
</evidence>
<keyword evidence="9" id="KW-1185">Reference proteome</keyword>
<gene>
    <name evidence="8" type="ORF">FHX78_112940</name>
</gene>
<dbReference type="OrthoDB" id="9796554at2"/>
<dbReference type="InterPro" id="IPR013766">
    <property type="entry name" value="Thioredoxin_domain"/>
</dbReference>
<evidence type="ECO:0000256" key="2">
    <source>
        <dbReference type="ARBA" id="ARBA00022748"/>
    </source>
</evidence>
<feature type="domain" description="Thioredoxin" evidence="7">
    <location>
        <begin position="76"/>
        <end position="220"/>
    </location>
</feature>
<dbReference type="PANTHER" id="PTHR42852:SF6">
    <property type="entry name" value="THIOL:DISULFIDE INTERCHANGE PROTEIN DSBE"/>
    <property type="match status" value="1"/>
</dbReference>
<sequence length="222" mass="23425">MSAASRAPQRSNRALQRSTSATRATPAPRARRRAALAAGAVAAALLVSACSSGGTSGGGGDTNFVTGTDGIATVARGERDTAPDLSGKSLEGEQLDVADYRGKVVVLNVWGSWCNPCRAEAKYFAKVSEEYADQGVQFVGINTRDTSTGAALAFEKDFGITYPSLYDPTGKLMLRFKKGTLNPQAIPSTLILDRDGKIAARTLSPLSEERLLKMLEPVVAEK</sequence>
<dbReference type="SUPFAM" id="SSF52833">
    <property type="entry name" value="Thioredoxin-like"/>
    <property type="match status" value="1"/>
</dbReference>
<evidence type="ECO:0000259" key="7">
    <source>
        <dbReference type="PROSITE" id="PS51352"/>
    </source>
</evidence>
<dbReference type="GO" id="GO:0017004">
    <property type="term" value="P:cytochrome complex assembly"/>
    <property type="evidence" value="ECO:0007669"/>
    <property type="project" value="UniProtKB-KW"/>
</dbReference>
<keyword evidence="3" id="KW-0812">Transmembrane</keyword>
<dbReference type="Pfam" id="PF08534">
    <property type="entry name" value="Redoxin"/>
    <property type="match status" value="1"/>
</dbReference>
<dbReference type="CDD" id="cd02966">
    <property type="entry name" value="TlpA_like_family"/>
    <property type="match status" value="1"/>
</dbReference>
<dbReference type="GO" id="GO:0016491">
    <property type="term" value="F:oxidoreductase activity"/>
    <property type="evidence" value="ECO:0007669"/>
    <property type="project" value="InterPro"/>
</dbReference>
<keyword evidence="3" id="KW-0735">Signal-anchor</keyword>
<keyword evidence="5" id="KW-0676">Redox-active center</keyword>
<proteinExistence type="predicted"/>
<dbReference type="InterPro" id="IPR036249">
    <property type="entry name" value="Thioredoxin-like_sf"/>
</dbReference>
<evidence type="ECO:0000256" key="1">
    <source>
        <dbReference type="ARBA" id="ARBA00004196"/>
    </source>
</evidence>
<feature type="compositionally biased region" description="Low complexity" evidence="6">
    <location>
        <begin position="17"/>
        <end position="28"/>
    </location>
</feature>
<evidence type="ECO:0000256" key="4">
    <source>
        <dbReference type="ARBA" id="ARBA00023157"/>
    </source>
</evidence>
<protein>
    <submittedName>
        <fullName evidence="8">Thiol-disulfide isomerase/thioredoxin</fullName>
    </submittedName>
</protein>
<feature type="region of interest" description="Disordered" evidence="6">
    <location>
        <begin position="1"/>
        <end position="32"/>
    </location>
</feature>
<dbReference type="AlphaFoldDB" id="A0A561TFU3"/>
<dbReference type="PANTHER" id="PTHR42852">
    <property type="entry name" value="THIOL:DISULFIDE INTERCHANGE PROTEIN DSBE"/>
    <property type="match status" value="1"/>
</dbReference>
<evidence type="ECO:0000313" key="8">
    <source>
        <dbReference type="EMBL" id="TWF85982.1"/>
    </source>
</evidence>
<organism evidence="8 9">
    <name type="scientific">Streptomyces capillispiralis</name>
    <dbReference type="NCBI Taxonomy" id="68182"/>
    <lineage>
        <taxon>Bacteria</taxon>
        <taxon>Bacillati</taxon>
        <taxon>Actinomycetota</taxon>
        <taxon>Actinomycetes</taxon>
        <taxon>Kitasatosporales</taxon>
        <taxon>Streptomycetaceae</taxon>
        <taxon>Streptomyces</taxon>
    </lineage>
</organism>
<comment type="subcellular location">
    <subcellularLocation>
        <location evidence="1">Cell envelope</location>
    </subcellularLocation>
</comment>
<dbReference type="GO" id="GO:0030313">
    <property type="term" value="C:cell envelope"/>
    <property type="evidence" value="ECO:0007669"/>
    <property type="project" value="UniProtKB-SubCell"/>
</dbReference>
<dbReference type="Gene3D" id="3.40.30.10">
    <property type="entry name" value="Glutaredoxin"/>
    <property type="match status" value="1"/>
</dbReference>
<keyword evidence="8" id="KW-0413">Isomerase</keyword>
<evidence type="ECO:0000313" key="9">
    <source>
        <dbReference type="Proteomes" id="UP000316603"/>
    </source>
</evidence>
<evidence type="ECO:0000256" key="5">
    <source>
        <dbReference type="ARBA" id="ARBA00023284"/>
    </source>
</evidence>
<keyword evidence="4" id="KW-1015">Disulfide bond</keyword>
<dbReference type="PROSITE" id="PS51352">
    <property type="entry name" value="THIOREDOXIN_2"/>
    <property type="match status" value="1"/>
</dbReference>
<keyword evidence="2" id="KW-0201">Cytochrome c-type biogenesis</keyword>
<accession>A0A561TFU3</accession>
<dbReference type="Proteomes" id="UP000316603">
    <property type="component" value="Unassembled WGS sequence"/>
</dbReference>